<keyword evidence="1" id="KW-0812">Transmembrane</keyword>
<gene>
    <name evidence="2" type="ORF">SAMN04487864_10988</name>
</gene>
<dbReference type="Pfam" id="PF05145">
    <property type="entry name" value="AbrB"/>
    <property type="match status" value="1"/>
</dbReference>
<dbReference type="PIRSF" id="PIRSF038991">
    <property type="entry name" value="Protein_AbrB"/>
    <property type="match status" value="1"/>
</dbReference>
<feature type="transmembrane region" description="Helical" evidence="1">
    <location>
        <begin position="204"/>
        <end position="225"/>
    </location>
</feature>
<accession>A0A1G6MEF9</accession>
<feature type="transmembrane region" description="Helical" evidence="1">
    <location>
        <begin position="180"/>
        <end position="197"/>
    </location>
</feature>
<sequence>MKKRLTALVMAFLLGLLLFHFRIPIPFMLSGIISASVLKFFVWTDMRWPVLWRNLGLMAAGYGIGRSFTHDTLVQISQHVAGVFGASFVAIGISLLVAWFTYKHTFANLLSCIMGMLPGGLNQMMLMADEDPRADANVVVMQQTIRLFGVVISVPFLVIHLLGASVVPQGLLAPVGDNTGLTWLLMVPVAGIGSVVAKKLKVPTAALIGPIFVTAAFSIICAVNLQKPPPILMNLAQLNIGLYMGCMLDKERLLRTRVLLPYAIIGTLLIIGGSIVVAEILVRYYGIPIVTAFLAMAPGGMTEMCLAGMSMGADVSIILTYQIVRLLMMNLTVPFILRRYFDDSYTG</sequence>
<evidence type="ECO:0000313" key="3">
    <source>
        <dbReference type="Proteomes" id="UP000198943"/>
    </source>
</evidence>
<dbReference type="RefSeq" id="WP_093730567.1">
    <property type="nucleotide sequence ID" value="NZ_FMYW01000009.1"/>
</dbReference>
<proteinExistence type="predicted"/>
<dbReference type="OrthoDB" id="5460360at2"/>
<dbReference type="InterPro" id="IPR017516">
    <property type="entry name" value="AbrB_dup"/>
</dbReference>
<dbReference type="GO" id="GO:0010468">
    <property type="term" value="P:regulation of gene expression"/>
    <property type="evidence" value="ECO:0007669"/>
    <property type="project" value="InterPro"/>
</dbReference>
<organism evidence="2 3">
    <name type="scientific">Succiniclasticum ruminis</name>
    <dbReference type="NCBI Taxonomy" id="40841"/>
    <lineage>
        <taxon>Bacteria</taxon>
        <taxon>Bacillati</taxon>
        <taxon>Bacillota</taxon>
        <taxon>Negativicutes</taxon>
        <taxon>Acidaminococcales</taxon>
        <taxon>Acidaminococcaceae</taxon>
        <taxon>Succiniclasticum</taxon>
    </lineage>
</organism>
<dbReference type="PANTHER" id="PTHR38457">
    <property type="entry name" value="REGULATOR ABRB-RELATED"/>
    <property type="match status" value="1"/>
</dbReference>
<dbReference type="NCBIfam" id="TIGR03082">
    <property type="entry name" value="Gneg_AbrB_dup"/>
    <property type="match status" value="2"/>
</dbReference>
<dbReference type="AlphaFoldDB" id="A0A1G6MEF9"/>
<evidence type="ECO:0000256" key="1">
    <source>
        <dbReference type="SAM" id="Phobius"/>
    </source>
</evidence>
<dbReference type="EMBL" id="FMYW01000009">
    <property type="protein sequence ID" value="SDC53952.1"/>
    <property type="molecule type" value="Genomic_DNA"/>
</dbReference>
<evidence type="ECO:0000313" key="2">
    <source>
        <dbReference type="EMBL" id="SDC53952.1"/>
    </source>
</evidence>
<dbReference type="Proteomes" id="UP000198943">
    <property type="component" value="Unassembled WGS sequence"/>
</dbReference>
<keyword evidence="1" id="KW-0472">Membrane</keyword>
<feature type="transmembrane region" description="Helical" evidence="1">
    <location>
        <begin position="80"/>
        <end position="100"/>
    </location>
</feature>
<keyword evidence="1" id="KW-1133">Transmembrane helix</keyword>
<dbReference type="PANTHER" id="PTHR38457:SF1">
    <property type="entry name" value="REGULATOR ABRB-RELATED"/>
    <property type="match status" value="1"/>
</dbReference>
<feature type="transmembrane region" description="Helical" evidence="1">
    <location>
        <begin position="284"/>
        <end position="306"/>
    </location>
</feature>
<feature type="transmembrane region" description="Helical" evidence="1">
    <location>
        <begin position="51"/>
        <end position="68"/>
    </location>
</feature>
<protein>
    <recommendedName>
        <fullName evidence="4">Membrane protein AbrB duplication</fullName>
    </recommendedName>
</protein>
<feature type="transmembrane region" description="Helical" evidence="1">
    <location>
        <begin position="318"/>
        <end position="337"/>
    </location>
</feature>
<dbReference type="GO" id="GO:0016020">
    <property type="term" value="C:membrane"/>
    <property type="evidence" value="ECO:0007669"/>
    <property type="project" value="InterPro"/>
</dbReference>
<evidence type="ECO:0008006" key="4">
    <source>
        <dbReference type="Google" id="ProtNLM"/>
    </source>
</evidence>
<dbReference type="InterPro" id="IPR007820">
    <property type="entry name" value="AbrB_fam"/>
</dbReference>
<feature type="transmembrane region" description="Helical" evidence="1">
    <location>
        <begin position="106"/>
        <end position="126"/>
    </location>
</feature>
<name>A0A1G6MEF9_9FIRM</name>
<feature type="transmembrane region" description="Helical" evidence="1">
    <location>
        <begin position="147"/>
        <end position="168"/>
    </location>
</feature>
<keyword evidence="3" id="KW-1185">Reference proteome</keyword>
<feature type="transmembrane region" description="Helical" evidence="1">
    <location>
        <begin position="260"/>
        <end position="278"/>
    </location>
</feature>
<reference evidence="3" key="1">
    <citation type="submission" date="2016-10" db="EMBL/GenBank/DDBJ databases">
        <authorList>
            <person name="Varghese N."/>
            <person name="Submissions S."/>
        </authorList>
    </citation>
    <scope>NUCLEOTIDE SEQUENCE [LARGE SCALE GENOMIC DNA]</scope>
    <source>
        <strain evidence="3">DSM 11005</strain>
    </source>
</reference>